<organism evidence="2 3">
    <name type="scientific">Akkermansia glycaniphila</name>
    <dbReference type="NCBI Taxonomy" id="1679444"/>
    <lineage>
        <taxon>Bacteria</taxon>
        <taxon>Pseudomonadati</taxon>
        <taxon>Verrucomicrobiota</taxon>
        <taxon>Verrucomicrobiia</taxon>
        <taxon>Verrucomicrobiales</taxon>
        <taxon>Akkermansiaceae</taxon>
        <taxon>Akkermansia</taxon>
    </lineage>
</organism>
<protein>
    <submittedName>
        <fullName evidence="2">Uncharacterized protein</fullName>
    </submittedName>
</protein>
<reference evidence="3" key="1">
    <citation type="submission" date="2016-09" db="EMBL/GenBank/DDBJ databases">
        <authorList>
            <person name="Koehorst J."/>
        </authorList>
    </citation>
    <scope>NUCLEOTIDE SEQUENCE [LARGE SCALE GENOMIC DNA]</scope>
</reference>
<gene>
    <name evidence="2" type="ORF">PYTT_0517</name>
</gene>
<feature type="transmembrane region" description="Helical" evidence="1">
    <location>
        <begin position="116"/>
        <end position="134"/>
    </location>
</feature>
<keyword evidence="1" id="KW-0812">Transmembrane</keyword>
<evidence type="ECO:0000256" key="1">
    <source>
        <dbReference type="SAM" id="Phobius"/>
    </source>
</evidence>
<keyword evidence="1" id="KW-1133">Transmembrane helix</keyword>
<feature type="transmembrane region" description="Helical" evidence="1">
    <location>
        <begin position="89"/>
        <end position="109"/>
    </location>
</feature>
<feature type="transmembrane region" description="Helical" evidence="1">
    <location>
        <begin position="20"/>
        <end position="38"/>
    </location>
</feature>
<keyword evidence="3" id="KW-1185">Reference proteome</keyword>
<accession>A0A1C7PB53</accession>
<sequence>MPENFTQFLHAYDMIPLSLAGYILGAILILAHAIALIFPQKVQGILSRSARNDKAAALLLAVDFLWFAIMLGGWGPFAPMKVWLYEFEGIRGLLIILCPITCILLITFVKDLLFPRALGMFGLLAAAPFLYAAFLEDPGTRLLIPIWCYAVITLSIFWIAKPYLYRNMVAALLARPKLWAQLCIAGIAYGIAVLVSAILYW</sequence>
<dbReference type="STRING" id="1679444.PYTT_0517"/>
<feature type="transmembrane region" description="Helical" evidence="1">
    <location>
        <begin position="179"/>
        <end position="200"/>
    </location>
</feature>
<evidence type="ECO:0000313" key="2">
    <source>
        <dbReference type="EMBL" id="SEH76069.1"/>
    </source>
</evidence>
<dbReference type="KEGG" id="agl:PYTT_0517"/>
<keyword evidence="1" id="KW-0472">Membrane</keyword>
<dbReference type="RefSeq" id="WP_067776487.1">
    <property type="nucleotide sequence ID" value="NZ_LIGX01000028.1"/>
</dbReference>
<proteinExistence type="predicted"/>
<evidence type="ECO:0000313" key="3">
    <source>
        <dbReference type="Proteomes" id="UP000176204"/>
    </source>
</evidence>
<dbReference type="EMBL" id="LT629973">
    <property type="protein sequence ID" value="SEH76069.1"/>
    <property type="molecule type" value="Genomic_DNA"/>
</dbReference>
<dbReference type="AlphaFoldDB" id="A0A1C7PB53"/>
<name>A0A1C7PB53_9BACT</name>
<feature type="transmembrane region" description="Helical" evidence="1">
    <location>
        <begin position="140"/>
        <end position="159"/>
    </location>
</feature>
<feature type="transmembrane region" description="Helical" evidence="1">
    <location>
        <begin position="58"/>
        <end position="77"/>
    </location>
</feature>
<dbReference type="Proteomes" id="UP000176204">
    <property type="component" value="Chromosome I"/>
</dbReference>
<dbReference type="OrthoDB" id="199303at2"/>